<gene>
    <name evidence="1" type="ORF">EDD78_10417</name>
</gene>
<accession>A0A9X8UJN8</accession>
<dbReference type="Proteomes" id="UP000294682">
    <property type="component" value="Unassembled WGS sequence"/>
</dbReference>
<organism evidence="1 2">
    <name type="scientific">Harryflintia acetispora</name>
    <dbReference type="NCBI Taxonomy" id="1849041"/>
    <lineage>
        <taxon>Bacteria</taxon>
        <taxon>Bacillati</taxon>
        <taxon>Bacillota</taxon>
        <taxon>Clostridia</taxon>
        <taxon>Eubacteriales</taxon>
        <taxon>Oscillospiraceae</taxon>
        <taxon>Harryflintia</taxon>
    </lineage>
</organism>
<proteinExistence type="predicted"/>
<protein>
    <submittedName>
        <fullName evidence="1">Uncharacterized protein</fullName>
    </submittedName>
</protein>
<dbReference type="AlphaFoldDB" id="A0A9X8UJN8"/>
<reference evidence="1 2" key="1">
    <citation type="submission" date="2019-03" db="EMBL/GenBank/DDBJ databases">
        <title>Genomic Encyclopedia of Type Strains, Phase IV (KMG-IV): sequencing the most valuable type-strain genomes for metagenomic binning, comparative biology and taxonomic classification.</title>
        <authorList>
            <person name="Goeker M."/>
        </authorList>
    </citation>
    <scope>NUCLEOTIDE SEQUENCE [LARGE SCALE GENOMIC DNA]</scope>
    <source>
        <strain evidence="1 2">DSM 100433</strain>
    </source>
</reference>
<dbReference type="EMBL" id="SLUK01000004">
    <property type="protein sequence ID" value="TCL43683.1"/>
    <property type="molecule type" value="Genomic_DNA"/>
</dbReference>
<comment type="caution">
    <text evidence="1">The sequence shown here is derived from an EMBL/GenBank/DDBJ whole genome shotgun (WGS) entry which is preliminary data.</text>
</comment>
<name>A0A9X8UJN8_9FIRM</name>
<evidence type="ECO:0000313" key="2">
    <source>
        <dbReference type="Proteomes" id="UP000294682"/>
    </source>
</evidence>
<evidence type="ECO:0000313" key="1">
    <source>
        <dbReference type="EMBL" id="TCL43683.1"/>
    </source>
</evidence>
<keyword evidence="2" id="KW-1185">Reference proteome</keyword>
<sequence>MAVLCVLGGCARVATPVDPQATIEDPLLQEEDSFASQDDAQASVPQEEFGVNEAGEYQYQNGAMGFKITVYGDIARNLQVLKSTATRYDAVVPQVQFDYTTANGDITTILTIQKLPNSVYYRMIKDASIDEGIIPFDKTTDTHVFIYYAIGNAMLEDERDSLYIKGFLDNLDETVASFELI</sequence>